<dbReference type="EMBL" id="CP036264">
    <property type="protein sequence ID" value="QEF96885.1"/>
    <property type="molecule type" value="Genomic_DNA"/>
</dbReference>
<gene>
    <name evidence="1" type="ORF">Mal15_09150</name>
</gene>
<proteinExistence type="predicted"/>
<evidence type="ECO:0000313" key="1">
    <source>
        <dbReference type="EMBL" id="QEF96885.1"/>
    </source>
</evidence>
<dbReference type="Proteomes" id="UP000321353">
    <property type="component" value="Chromosome"/>
</dbReference>
<reference evidence="1 2" key="1">
    <citation type="submission" date="2019-02" db="EMBL/GenBank/DDBJ databases">
        <title>Planctomycetal bacteria perform biofilm scaping via a novel small molecule.</title>
        <authorList>
            <person name="Jeske O."/>
            <person name="Boedeker C."/>
            <person name="Wiegand S."/>
            <person name="Breitling P."/>
            <person name="Kallscheuer N."/>
            <person name="Jogler M."/>
            <person name="Rohde M."/>
            <person name="Petersen J."/>
            <person name="Medema M.H."/>
            <person name="Surup F."/>
            <person name="Jogler C."/>
        </authorList>
    </citation>
    <scope>NUCLEOTIDE SEQUENCE [LARGE SCALE GENOMIC DNA]</scope>
    <source>
        <strain evidence="1 2">Mal15</strain>
    </source>
</reference>
<organism evidence="1 2">
    <name type="scientific">Stieleria maiorica</name>
    <dbReference type="NCBI Taxonomy" id="2795974"/>
    <lineage>
        <taxon>Bacteria</taxon>
        <taxon>Pseudomonadati</taxon>
        <taxon>Planctomycetota</taxon>
        <taxon>Planctomycetia</taxon>
        <taxon>Pirellulales</taxon>
        <taxon>Pirellulaceae</taxon>
        <taxon>Stieleria</taxon>
    </lineage>
</organism>
<sequence>MNSNIASRREIPGLGAATLAMPLLSQLACADGSNDTPQIATNSYPWRTFAKREDRPYARHTVELLDQIAATGIARYEPIVEAPSELDGLGDRLDARGLQMRSIYVNSVLHDEARSPNRLSVVEAHRVSNLNVRKAKA</sequence>
<dbReference type="RefSeq" id="WP_147866633.1">
    <property type="nucleotide sequence ID" value="NZ_CP036264.1"/>
</dbReference>
<dbReference type="KEGG" id="smam:Mal15_09150"/>
<protein>
    <submittedName>
        <fullName evidence="1">Uncharacterized protein</fullName>
    </submittedName>
</protein>
<accession>A0A5B9MBH7</accession>
<dbReference type="AlphaFoldDB" id="A0A5B9MBH7"/>
<name>A0A5B9MBH7_9BACT</name>
<keyword evidence="2" id="KW-1185">Reference proteome</keyword>
<evidence type="ECO:0000313" key="2">
    <source>
        <dbReference type="Proteomes" id="UP000321353"/>
    </source>
</evidence>